<evidence type="ECO:0000313" key="4">
    <source>
        <dbReference type="EMBL" id="GGA29685.1"/>
    </source>
</evidence>
<reference evidence="4" key="2">
    <citation type="submission" date="2020-09" db="EMBL/GenBank/DDBJ databases">
        <authorList>
            <person name="Sun Q."/>
            <person name="Zhou Y."/>
        </authorList>
    </citation>
    <scope>NUCLEOTIDE SEQUENCE</scope>
    <source>
        <strain evidence="4">CGMCC 1.15880</strain>
    </source>
</reference>
<reference evidence="4" key="1">
    <citation type="journal article" date="2014" name="Int. J. Syst. Evol. Microbiol.">
        <title>Complete genome sequence of Corynebacterium casei LMG S-19264T (=DSM 44701T), isolated from a smear-ripened cheese.</title>
        <authorList>
            <consortium name="US DOE Joint Genome Institute (JGI-PGF)"/>
            <person name="Walter F."/>
            <person name="Albersmeier A."/>
            <person name="Kalinowski J."/>
            <person name="Ruckert C."/>
        </authorList>
    </citation>
    <scope>NUCLEOTIDE SEQUENCE</scope>
    <source>
        <strain evidence="4">CGMCC 1.15880</strain>
    </source>
</reference>
<dbReference type="EMBL" id="BMKA01000006">
    <property type="protein sequence ID" value="GGA29685.1"/>
    <property type="molecule type" value="Genomic_DNA"/>
</dbReference>
<sequence>MNYNQTLANGVVVVTGASSGLGRALCQDLMGRGVRVAGLARSNAPLQQMAKDAPEGLFLPVAVDVGDPEAVTAAFAKIRSEMGAVSVLINNAALYPRRDILEETVDSFMHTVQVNLGGMVACTAEALGDMVETGVGRIVNVTTYAGNGPAPTAAAYSVSKGACRIYTKALLADLGDRFPDIIINEWIPGALNTTMGIPDGLDPADVARWGGKLALMHDRAISGMTFERDRSVQPPAGIKRRIVNRILGQARQVHLG</sequence>
<name>A0A916VT41_9RHOB</name>
<dbReference type="InterPro" id="IPR002347">
    <property type="entry name" value="SDR_fam"/>
</dbReference>
<evidence type="ECO:0000256" key="2">
    <source>
        <dbReference type="ARBA" id="ARBA00023002"/>
    </source>
</evidence>
<dbReference type="CDD" id="cd05233">
    <property type="entry name" value="SDR_c"/>
    <property type="match status" value="1"/>
</dbReference>
<dbReference type="PANTHER" id="PTHR44196">
    <property type="entry name" value="DEHYDROGENASE/REDUCTASE SDR FAMILY MEMBER 7B"/>
    <property type="match status" value="1"/>
</dbReference>
<dbReference type="GO" id="GO:0016020">
    <property type="term" value="C:membrane"/>
    <property type="evidence" value="ECO:0007669"/>
    <property type="project" value="TreeGrafter"/>
</dbReference>
<evidence type="ECO:0000313" key="5">
    <source>
        <dbReference type="Proteomes" id="UP000628017"/>
    </source>
</evidence>
<organism evidence="4 5">
    <name type="scientific">Neptunicoccus cionae</name>
    <dbReference type="NCBI Taxonomy" id="2035344"/>
    <lineage>
        <taxon>Bacteria</taxon>
        <taxon>Pseudomonadati</taxon>
        <taxon>Pseudomonadota</taxon>
        <taxon>Alphaproteobacteria</taxon>
        <taxon>Rhodobacterales</taxon>
        <taxon>Paracoccaceae</taxon>
        <taxon>Neptunicoccus</taxon>
    </lineage>
</organism>
<dbReference type="Pfam" id="PF00106">
    <property type="entry name" value="adh_short"/>
    <property type="match status" value="1"/>
</dbReference>
<dbReference type="PRINTS" id="PR00080">
    <property type="entry name" value="SDRFAMILY"/>
</dbReference>
<evidence type="ECO:0000256" key="1">
    <source>
        <dbReference type="ARBA" id="ARBA00006484"/>
    </source>
</evidence>
<comment type="caution">
    <text evidence="4">The sequence shown here is derived from an EMBL/GenBank/DDBJ whole genome shotgun (WGS) entry which is preliminary data.</text>
</comment>
<keyword evidence="2" id="KW-0560">Oxidoreductase</keyword>
<dbReference type="AlphaFoldDB" id="A0A916VT41"/>
<protein>
    <recommendedName>
        <fullName evidence="6">Oxidoreductase</fullName>
    </recommendedName>
</protein>
<dbReference type="SUPFAM" id="SSF51735">
    <property type="entry name" value="NAD(P)-binding Rossmann-fold domains"/>
    <property type="match status" value="1"/>
</dbReference>
<comment type="similarity">
    <text evidence="1 3">Belongs to the short-chain dehydrogenases/reductases (SDR) family.</text>
</comment>
<gene>
    <name evidence="4" type="ORF">GCM10011498_33610</name>
</gene>
<keyword evidence="5" id="KW-1185">Reference proteome</keyword>
<dbReference type="PRINTS" id="PR00081">
    <property type="entry name" value="GDHRDH"/>
</dbReference>
<dbReference type="Proteomes" id="UP000628017">
    <property type="component" value="Unassembled WGS sequence"/>
</dbReference>
<evidence type="ECO:0008006" key="6">
    <source>
        <dbReference type="Google" id="ProtNLM"/>
    </source>
</evidence>
<dbReference type="RefSeq" id="WP_188678091.1">
    <property type="nucleotide sequence ID" value="NZ_BMKA01000006.1"/>
</dbReference>
<accession>A0A916VT41</accession>
<evidence type="ECO:0000256" key="3">
    <source>
        <dbReference type="RuleBase" id="RU000363"/>
    </source>
</evidence>
<proteinExistence type="inferred from homology"/>
<dbReference type="GO" id="GO:0016491">
    <property type="term" value="F:oxidoreductase activity"/>
    <property type="evidence" value="ECO:0007669"/>
    <property type="project" value="UniProtKB-KW"/>
</dbReference>
<dbReference type="PANTHER" id="PTHR44196:SF1">
    <property type="entry name" value="DEHYDROGENASE_REDUCTASE SDR FAMILY MEMBER 7B"/>
    <property type="match status" value="1"/>
</dbReference>
<dbReference type="InterPro" id="IPR036291">
    <property type="entry name" value="NAD(P)-bd_dom_sf"/>
</dbReference>
<dbReference type="Gene3D" id="3.40.50.720">
    <property type="entry name" value="NAD(P)-binding Rossmann-like Domain"/>
    <property type="match status" value="1"/>
</dbReference>